<evidence type="ECO:0000256" key="5">
    <source>
        <dbReference type="ARBA" id="ARBA00022723"/>
    </source>
</evidence>
<dbReference type="PRINTS" id="PR01243">
    <property type="entry name" value="NUCDPKINASE"/>
</dbReference>
<gene>
    <name evidence="11" type="primary">ndk</name>
    <name evidence="16" type="ORF">GPEL0_01f0962</name>
</gene>
<evidence type="ECO:0000259" key="15">
    <source>
        <dbReference type="SMART" id="SM00562"/>
    </source>
</evidence>
<dbReference type="InterPro" id="IPR001564">
    <property type="entry name" value="Nucleoside_diP_kinase"/>
</dbReference>
<evidence type="ECO:0000256" key="2">
    <source>
        <dbReference type="ARBA" id="ARBA00022490"/>
    </source>
</evidence>
<evidence type="ECO:0000256" key="12">
    <source>
        <dbReference type="PROSITE-ProRule" id="PRU00706"/>
    </source>
</evidence>
<dbReference type="PROSITE" id="PS00469">
    <property type="entry name" value="NDPK"/>
    <property type="match status" value="1"/>
</dbReference>
<dbReference type="InterPro" id="IPR023005">
    <property type="entry name" value="Nucleoside_diP_kinase_AS"/>
</dbReference>
<evidence type="ECO:0000256" key="6">
    <source>
        <dbReference type="ARBA" id="ARBA00022741"/>
    </source>
</evidence>
<dbReference type="GO" id="GO:0016301">
    <property type="term" value="F:kinase activity"/>
    <property type="evidence" value="ECO:0007669"/>
    <property type="project" value="UniProtKB-KW"/>
</dbReference>
<feature type="binding site" evidence="11 12">
    <location>
        <position position="118"/>
    </location>
    <ligand>
        <name>ATP</name>
        <dbReference type="ChEBI" id="CHEBI:30616"/>
    </ligand>
</feature>
<keyword evidence="9 11" id="KW-0460">Magnesium</keyword>
<evidence type="ECO:0000256" key="1">
    <source>
        <dbReference type="ARBA" id="ARBA00008142"/>
    </source>
</evidence>
<keyword evidence="17" id="KW-1185">Reference proteome</keyword>
<comment type="function">
    <text evidence="11">Major role in the synthesis of nucleoside triphosphates other than ATP. The ATP gamma phosphate is transferred to the NDP beta phosphate via a ping-pong mechanism, using a phosphorylated active-site intermediate.</text>
</comment>
<dbReference type="PROSITE" id="PS51374">
    <property type="entry name" value="NDPK_LIKE"/>
    <property type="match status" value="1"/>
</dbReference>
<name>A0ABQ0MFL0_9BACT</name>
<feature type="binding site" evidence="11 12">
    <location>
        <position position="97"/>
    </location>
    <ligand>
        <name>ATP</name>
        <dbReference type="ChEBI" id="CHEBI:30616"/>
    </ligand>
</feature>
<keyword evidence="3 11" id="KW-0597">Phosphoprotein</keyword>
<dbReference type="Proteomes" id="UP000194153">
    <property type="component" value="Unassembled WGS sequence"/>
</dbReference>
<dbReference type="NCBIfam" id="NF001908">
    <property type="entry name" value="PRK00668.1"/>
    <property type="match status" value="1"/>
</dbReference>
<keyword evidence="2 11" id="KW-0963">Cytoplasm</keyword>
<keyword evidence="7 11" id="KW-0418">Kinase</keyword>
<organism evidence="16 17">
    <name type="scientific">Geoanaerobacter pelophilus</name>
    <dbReference type="NCBI Taxonomy" id="60036"/>
    <lineage>
        <taxon>Bacteria</taxon>
        <taxon>Pseudomonadati</taxon>
        <taxon>Thermodesulfobacteriota</taxon>
        <taxon>Desulfuromonadia</taxon>
        <taxon>Geobacterales</taxon>
        <taxon>Geobacteraceae</taxon>
        <taxon>Geoanaerobacter</taxon>
    </lineage>
</organism>
<dbReference type="InterPro" id="IPR036850">
    <property type="entry name" value="NDK-like_dom_sf"/>
</dbReference>
<feature type="binding site" evidence="11 12">
    <location>
        <position position="91"/>
    </location>
    <ligand>
        <name>ATP</name>
        <dbReference type="ChEBI" id="CHEBI:30616"/>
    </ligand>
</feature>
<accession>A0ABQ0MFL0</accession>
<evidence type="ECO:0000256" key="9">
    <source>
        <dbReference type="ARBA" id="ARBA00022842"/>
    </source>
</evidence>
<keyword evidence="10 11" id="KW-0546">Nucleotide metabolism</keyword>
<dbReference type="SMART" id="SM00562">
    <property type="entry name" value="NDK"/>
    <property type="match status" value="1"/>
</dbReference>
<feature type="domain" description="Nucleoside diphosphate kinase-like" evidence="15">
    <location>
        <begin position="7"/>
        <end position="143"/>
    </location>
</feature>
<protein>
    <recommendedName>
        <fullName evidence="11 14">Nucleoside diphosphate kinase</fullName>
        <shortName evidence="11">NDK</shortName>
        <shortName evidence="11">NDP kinase</shortName>
        <ecNumber evidence="11 14">2.7.4.6</ecNumber>
    </recommendedName>
    <alternativeName>
        <fullName evidence="11">Nucleoside-2-P kinase</fullName>
    </alternativeName>
</protein>
<comment type="caution">
    <text evidence="16">The sequence shown here is derived from an EMBL/GenBank/DDBJ whole genome shotgun (WGS) entry which is preliminary data.</text>
</comment>
<dbReference type="Gene3D" id="3.30.70.141">
    <property type="entry name" value="Nucleoside diphosphate kinase-like domain"/>
    <property type="match status" value="1"/>
</dbReference>
<evidence type="ECO:0000313" key="17">
    <source>
        <dbReference type="Proteomes" id="UP000194153"/>
    </source>
</evidence>
<sequence length="143" mass="15875">MNPEEAMERTFAIIKPDAVERNVTGKVLAMIEEGGFKIVGMKKIRLSKCQAEGFYYVHKERPFFGDLCAFMSRGPVIALVLEKENAIADWRGLMGATNPANAEEGTIRKALGVSIEENTVHGSDSPESASYEIPYFFNQLELV</sequence>
<proteinExistence type="inferred from homology"/>
<dbReference type="PANTHER" id="PTHR46161:SF3">
    <property type="entry name" value="NUCLEOSIDE DIPHOSPHATE KINASE DDB_G0292928-RELATED"/>
    <property type="match status" value="1"/>
</dbReference>
<dbReference type="Pfam" id="PF00334">
    <property type="entry name" value="NDK"/>
    <property type="match status" value="1"/>
</dbReference>
<comment type="catalytic activity">
    <reaction evidence="11 14">
        <text>a 2'-deoxyribonucleoside 5'-diphosphate + ATP = a 2'-deoxyribonucleoside 5'-triphosphate + ADP</text>
        <dbReference type="Rhea" id="RHEA:44640"/>
        <dbReference type="ChEBI" id="CHEBI:30616"/>
        <dbReference type="ChEBI" id="CHEBI:61560"/>
        <dbReference type="ChEBI" id="CHEBI:73316"/>
        <dbReference type="ChEBI" id="CHEBI:456216"/>
        <dbReference type="EC" id="2.7.4.6"/>
    </reaction>
</comment>
<dbReference type="EC" id="2.7.4.6" evidence="11 14"/>
<dbReference type="SUPFAM" id="SSF54919">
    <property type="entry name" value="Nucleoside diphosphate kinase, NDK"/>
    <property type="match status" value="1"/>
</dbReference>
<comment type="similarity">
    <text evidence="1 11 12 13">Belongs to the NDK family.</text>
</comment>
<evidence type="ECO:0000256" key="13">
    <source>
        <dbReference type="RuleBase" id="RU004011"/>
    </source>
</evidence>
<evidence type="ECO:0000256" key="4">
    <source>
        <dbReference type="ARBA" id="ARBA00022679"/>
    </source>
</evidence>
<dbReference type="EMBL" id="BDQG01000001">
    <property type="protein sequence ID" value="GAW65871.1"/>
    <property type="molecule type" value="Genomic_DNA"/>
</dbReference>
<evidence type="ECO:0000256" key="10">
    <source>
        <dbReference type="ARBA" id="ARBA00023080"/>
    </source>
</evidence>
<feature type="binding site" evidence="11 12">
    <location>
        <position position="63"/>
    </location>
    <ligand>
        <name>ATP</name>
        <dbReference type="ChEBI" id="CHEBI:30616"/>
    </ligand>
</feature>
<evidence type="ECO:0000256" key="11">
    <source>
        <dbReference type="HAMAP-Rule" id="MF_00451"/>
    </source>
</evidence>
<keyword evidence="6 11" id="KW-0547">Nucleotide-binding</keyword>
<comment type="subunit">
    <text evidence="11">Homotetramer.</text>
</comment>
<dbReference type="PANTHER" id="PTHR46161">
    <property type="entry name" value="NUCLEOSIDE DIPHOSPHATE KINASE"/>
    <property type="match status" value="1"/>
</dbReference>
<evidence type="ECO:0000256" key="14">
    <source>
        <dbReference type="RuleBase" id="RU004013"/>
    </source>
</evidence>
<keyword evidence="5 11" id="KW-0479">Metal-binding</keyword>
<dbReference type="CDD" id="cd04413">
    <property type="entry name" value="NDPk_I"/>
    <property type="match status" value="1"/>
</dbReference>
<feature type="binding site" evidence="11 12">
    <location>
        <position position="108"/>
    </location>
    <ligand>
        <name>ATP</name>
        <dbReference type="ChEBI" id="CHEBI:30616"/>
    </ligand>
</feature>
<reference evidence="16 17" key="1">
    <citation type="submission" date="2017-04" db="EMBL/GenBank/DDBJ databases">
        <authorList>
            <consortium name="Geobacter pelophilus Genome Sequencing"/>
            <person name="Aoyagi T."/>
            <person name="Koike H."/>
            <person name="Hori T."/>
        </authorList>
    </citation>
    <scope>NUCLEOTIDE SEQUENCE [LARGE SCALE GENOMIC DNA]</scope>
    <source>
        <strain evidence="16 17">Drf2</strain>
    </source>
</reference>
<dbReference type="InterPro" id="IPR034907">
    <property type="entry name" value="NDK-like_dom"/>
</dbReference>
<evidence type="ECO:0000256" key="3">
    <source>
        <dbReference type="ARBA" id="ARBA00022553"/>
    </source>
</evidence>
<comment type="catalytic activity">
    <reaction evidence="11">
        <text>a ribonucleoside 5'-diphosphate + ATP = a ribonucleoside 5'-triphosphate + ADP</text>
        <dbReference type="Rhea" id="RHEA:18113"/>
        <dbReference type="ChEBI" id="CHEBI:30616"/>
        <dbReference type="ChEBI" id="CHEBI:57930"/>
        <dbReference type="ChEBI" id="CHEBI:61557"/>
        <dbReference type="ChEBI" id="CHEBI:456216"/>
        <dbReference type="EC" id="2.7.4.6"/>
    </reaction>
</comment>
<comment type="subcellular location">
    <subcellularLocation>
        <location evidence="11">Cytoplasm</location>
    </subcellularLocation>
</comment>
<keyword evidence="8 11" id="KW-0067">ATP-binding</keyword>
<feature type="binding site" evidence="11 12">
    <location>
        <position position="15"/>
    </location>
    <ligand>
        <name>ATP</name>
        <dbReference type="ChEBI" id="CHEBI:30616"/>
    </ligand>
</feature>
<reference evidence="17" key="2">
    <citation type="submission" date="2017-05" db="EMBL/GenBank/DDBJ databases">
        <title>Draft genome sequence of Geobacter pelophilus, a iron(III)-reducing bacteria.</title>
        <authorList>
            <person name="Aoyagi T."/>
            <person name="Koike H."/>
            <person name="Morita T."/>
            <person name="Sato Y."/>
            <person name="Habe H."/>
            <person name="Hori T."/>
        </authorList>
    </citation>
    <scope>NUCLEOTIDE SEQUENCE [LARGE SCALE GENOMIC DNA]</scope>
    <source>
        <strain evidence="17">Drf2</strain>
    </source>
</reference>
<evidence type="ECO:0000256" key="7">
    <source>
        <dbReference type="ARBA" id="ARBA00022777"/>
    </source>
</evidence>
<feature type="active site" description="Pros-phosphohistidine intermediate" evidence="11 12">
    <location>
        <position position="121"/>
    </location>
</feature>
<comment type="cofactor">
    <cofactor evidence="11">
        <name>Mg(2+)</name>
        <dbReference type="ChEBI" id="CHEBI:18420"/>
    </cofactor>
</comment>
<evidence type="ECO:0000256" key="8">
    <source>
        <dbReference type="ARBA" id="ARBA00022840"/>
    </source>
</evidence>
<keyword evidence="4 11" id="KW-0808">Transferase</keyword>
<dbReference type="HAMAP" id="MF_00451">
    <property type="entry name" value="NDP_kinase"/>
    <property type="match status" value="1"/>
</dbReference>
<evidence type="ECO:0000313" key="16">
    <source>
        <dbReference type="EMBL" id="GAW65871.1"/>
    </source>
</evidence>